<evidence type="ECO:0008006" key="3">
    <source>
        <dbReference type="Google" id="ProtNLM"/>
    </source>
</evidence>
<name>A0ABW4D3T1_9LACO</name>
<comment type="caution">
    <text evidence="1">The sequence shown here is derived from an EMBL/GenBank/DDBJ whole genome shotgun (WGS) entry which is preliminary data.</text>
</comment>
<dbReference type="RefSeq" id="WP_203644482.1">
    <property type="nucleotide sequence ID" value="NZ_BOLN01000004.1"/>
</dbReference>
<keyword evidence="2" id="KW-1185">Reference proteome</keyword>
<dbReference type="EMBL" id="JBHTOD010000004">
    <property type="protein sequence ID" value="MFD1455220.1"/>
    <property type="molecule type" value="Genomic_DNA"/>
</dbReference>
<accession>A0ABW4D3T1</accession>
<reference evidence="2" key="1">
    <citation type="journal article" date="2019" name="Int. J. Syst. Evol. Microbiol.">
        <title>The Global Catalogue of Microorganisms (GCM) 10K type strain sequencing project: providing services to taxonomists for standard genome sequencing and annotation.</title>
        <authorList>
            <consortium name="The Broad Institute Genomics Platform"/>
            <consortium name="The Broad Institute Genome Sequencing Center for Infectious Disease"/>
            <person name="Wu L."/>
            <person name="Ma J."/>
        </authorList>
    </citation>
    <scope>NUCLEOTIDE SEQUENCE [LARGE SCALE GENOMIC DNA]</scope>
    <source>
        <strain evidence="2">CCM 8979</strain>
    </source>
</reference>
<gene>
    <name evidence="1" type="ORF">ACFQ44_05915</name>
</gene>
<evidence type="ECO:0000313" key="1">
    <source>
        <dbReference type="EMBL" id="MFD1455220.1"/>
    </source>
</evidence>
<proteinExistence type="predicted"/>
<organism evidence="1 2">
    <name type="scientific">Levilactobacillus lanxiensis</name>
    <dbReference type="NCBI Taxonomy" id="2799568"/>
    <lineage>
        <taxon>Bacteria</taxon>
        <taxon>Bacillati</taxon>
        <taxon>Bacillota</taxon>
        <taxon>Bacilli</taxon>
        <taxon>Lactobacillales</taxon>
        <taxon>Lactobacillaceae</taxon>
        <taxon>Levilactobacillus</taxon>
    </lineage>
</organism>
<evidence type="ECO:0000313" key="2">
    <source>
        <dbReference type="Proteomes" id="UP001597189"/>
    </source>
</evidence>
<protein>
    <recommendedName>
        <fullName evidence="3">Bacteriocin immunity protein</fullName>
    </recommendedName>
</protein>
<dbReference type="Proteomes" id="UP001597189">
    <property type="component" value="Unassembled WGS sequence"/>
</dbReference>
<sequence length="84" mass="9402">MDKEKFLALFDDKIKEVANQDSVRAATLEQEIKDGTMDATVNNAVTVMRYTLDQSLKAGFNDNQSFFMACKMAGIEIEAPYAQD</sequence>